<organism evidence="1 2">
    <name type="scientific">Bradyrhizobium macuxiense</name>
    <dbReference type="NCBI Taxonomy" id="1755647"/>
    <lineage>
        <taxon>Bacteria</taxon>
        <taxon>Pseudomonadati</taxon>
        <taxon>Pseudomonadota</taxon>
        <taxon>Alphaproteobacteria</taxon>
        <taxon>Hyphomicrobiales</taxon>
        <taxon>Nitrobacteraceae</taxon>
        <taxon>Bradyrhizobium</taxon>
    </lineage>
</organism>
<evidence type="ECO:0000313" key="1">
    <source>
        <dbReference type="EMBL" id="TWB87120.1"/>
    </source>
</evidence>
<evidence type="ECO:0000313" key="2">
    <source>
        <dbReference type="Proteomes" id="UP000321304"/>
    </source>
</evidence>
<dbReference type="OrthoDB" id="8254372at2"/>
<dbReference type="RefSeq" id="WP_146992892.1">
    <property type="nucleotide sequence ID" value="NZ_VITY01000023.1"/>
</dbReference>
<accession>A0A560L1X8</accession>
<dbReference type="Proteomes" id="UP000321304">
    <property type="component" value="Unassembled WGS sequence"/>
</dbReference>
<reference evidence="1 2" key="1">
    <citation type="submission" date="2019-06" db="EMBL/GenBank/DDBJ databases">
        <title>Genomic Encyclopedia of Type Strains, Phase IV (KMG-V): Genome sequencing to study the core and pangenomes of soil and plant-associated prokaryotes.</title>
        <authorList>
            <person name="Whitman W."/>
        </authorList>
    </citation>
    <scope>NUCLEOTIDE SEQUENCE [LARGE SCALE GENOMIC DNA]</scope>
    <source>
        <strain evidence="1 2">BR 10355</strain>
    </source>
</reference>
<protein>
    <submittedName>
        <fullName evidence="1">Uncharacterized protein</fullName>
    </submittedName>
</protein>
<dbReference type="EMBL" id="VITY01000023">
    <property type="protein sequence ID" value="TWB87120.1"/>
    <property type="molecule type" value="Genomic_DNA"/>
</dbReference>
<dbReference type="AlphaFoldDB" id="A0A560L1X8"/>
<sequence length="72" mass="7675">MKLLIIVSLTAAVGLLAALTGIPRSHSGLTTGRAGAASTSILHDMQSARSMDNLPAEDFEDRSLVYPRENKH</sequence>
<gene>
    <name evidence="1" type="ORF">FBZ93_12351</name>
</gene>
<name>A0A560L1X8_9BRAD</name>
<keyword evidence="2" id="KW-1185">Reference proteome</keyword>
<comment type="caution">
    <text evidence="1">The sequence shown here is derived from an EMBL/GenBank/DDBJ whole genome shotgun (WGS) entry which is preliminary data.</text>
</comment>
<proteinExistence type="predicted"/>